<dbReference type="GeneID" id="42981651"/>
<dbReference type="SUPFAM" id="SSF140683">
    <property type="entry name" value="SP0561-like"/>
    <property type="match status" value="1"/>
</dbReference>
<dbReference type="Gene3D" id="1.10.3910.10">
    <property type="entry name" value="SP0561-like"/>
    <property type="match status" value="1"/>
</dbReference>
<protein>
    <submittedName>
        <fullName evidence="1">Uncharacterized protein</fullName>
    </submittedName>
</protein>
<dbReference type="InterPro" id="IPR038062">
    <property type="entry name" value="ScdA-like_N_sf"/>
</dbReference>
<dbReference type="Proteomes" id="UP000078582">
    <property type="component" value="Chromosome"/>
</dbReference>
<dbReference type="RefSeq" id="WP_068225653.1">
    <property type="nucleotide sequence ID" value="NZ_CP014623.1"/>
</dbReference>
<dbReference type="Pfam" id="PF08984">
    <property type="entry name" value="DUF1858"/>
    <property type="match status" value="1"/>
</dbReference>
<evidence type="ECO:0000313" key="2">
    <source>
        <dbReference type="Proteomes" id="UP000078582"/>
    </source>
</evidence>
<reference evidence="1 2" key="1">
    <citation type="submission" date="2016-03" db="EMBL/GenBank/DDBJ databases">
        <title>Pediococcus and Lactobacillus from brewery environment - whole genome sequencing and assembly.</title>
        <authorList>
            <person name="Behr J."/>
            <person name="Geissler A.J."/>
            <person name="Vogel R.F."/>
        </authorList>
    </citation>
    <scope>NUCLEOTIDE SEQUENCE [LARGE SCALE GENOMIC DNA]</scope>
    <source>
        <strain evidence="1 2">TMW 1.1989</strain>
    </source>
</reference>
<dbReference type="OrthoDB" id="411397at2"/>
<sequence length="80" mass="8560">MTTGTIDLSKTVYELVTAHPEVAEILYGIGLKEIKNPAMLNTAGRFMTIPKGAALKKVSLDEIVAQLKALGFEVINDAGE</sequence>
<evidence type="ECO:0000313" key="1">
    <source>
        <dbReference type="EMBL" id="ANK62229.1"/>
    </source>
</evidence>
<name>A0A192H0B4_9LACO</name>
<accession>A0A192H0B4</accession>
<dbReference type="InterPro" id="IPR015077">
    <property type="entry name" value="DUF1858"/>
</dbReference>
<dbReference type="STRING" id="375175.AYR53_05245"/>
<gene>
    <name evidence="1" type="ORF">AYR53_05245</name>
</gene>
<keyword evidence="2" id="KW-1185">Reference proteome</keyword>
<dbReference type="EMBL" id="CP014873">
    <property type="protein sequence ID" value="ANK62229.1"/>
    <property type="molecule type" value="Genomic_DNA"/>
</dbReference>
<organism evidence="1 2">
    <name type="scientific">Loigolactobacillus backii</name>
    <dbReference type="NCBI Taxonomy" id="375175"/>
    <lineage>
        <taxon>Bacteria</taxon>
        <taxon>Bacillati</taxon>
        <taxon>Bacillota</taxon>
        <taxon>Bacilli</taxon>
        <taxon>Lactobacillales</taxon>
        <taxon>Lactobacillaceae</taxon>
        <taxon>Loigolactobacillus</taxon>
    </lineage>
</organism>
<proteinExistence type="predicted"/>
<dbReference type="KEGG" id="lbt:AYR52_08755"/>
<dbReference type="AlphaFoldDB" id="A0A192H0B4"/>